<dbReference type="Proteomes" id="UP000094626">
    <property type="component" value="Plasmid pSA1"/>
</dbReference>
<name>A0A1D8AD49_9SPHN</name>
<dbReference type="KEGG" id="nre:BES08_19810"/>
<proteinExistence type="predicted"/>
<reference evidence="2" key="1">
    <citation type="journal article" date="2017" name="J. Biotechnol.">
        <title>Complete genome sequence of Novosphingobium resinovorum SA1, a versatile xenobiotic-degrading bacterium capable of utilizing sulfanilic acid.</title>
        <authorList>
            <person name="Hegedus B."/>
            <person name="Kos P.B."/>
            <person name="Balint B."/>
            <person name="Maroti G."/>
            <person name="Gan H.M."/>
            <person name="Perei K."/>
            <person name="Rakhely G."/>
        </authorList>
    </citation>
    <scope>NUCLEOTIDE SEQUENCE [LARGE SCALE GENOMIC DNA]</scope>
    <source>
        <strain evidence="2">SA1</strain>
    </source>
</reference>
<keyword evidence="1" id="KW-0614">Plasmid</keyword>
<protein>
    <submittedName>
        <fullName evidence="1">Uncharacterized protein</fullName>
    </submittedName>
</protein>
<dbReference type="EMBL" id="CP017076">
    <property type="protein sequence ID" value="AOR80043.1"/>
    <property type="molecule type" value="Genomic_DNA"/>
</dbReference>
<keyword evidence="2" id="KW-1185">Reference proteome</keyword>
<geneLocation type="plasmid" evidence="1 2">
    <name>pSA1</name>
</geneLocation>
<dbReference type="AlphaFoldDB" id="A0A1D8AD49"/>
<evidence type="ECO:0000313" key="2">
    <source>
        <dbReference type="Proteomes" id="UP000094626"/>
    </source>
</evidence>
<gene>
    <name evidence="1" type="ORF">BES08_19810</name>
</gene>
<organism evidence="1 2">
    <name type="scientific">Novosphingobium resinovorum</name>
    <dbReference type="NCBI Taxonomy" id="158500"/>
    <lineage>
        <taxon>Bacteria</taxon>
        <taxon>Pseudomonadati</taxon>
        <taxon>Pseudomonadota</taxon>
        <taxon>Alphaproteobacteria</taxon>
        <taxon>Sphingomonadales</taxon>
        <taxon>Sphingomonadaceae</taxon>
        <taxon>Novosphingobium</taxon>
    </lineage>
</organism>
<sequence length="106" mass="10496">MRDFLPAAGLLAAGLVGLTAGWLLSGTQSGQYLVVMAPTSSLVDSVNLVTRTGGRLAATSSLPNVVIAGSSQAHFAASLRKAGAWLAVSVPAVAGCGAPSSQEQTS</sequence>
<evidence type="ECO:0000313" key="1">
    <source>
        <dbReference type="EMBL" id="AOR80043.1"/>
    </source>
</evidence>
<accession>A0A1D8AD49</accession>